<dbReference type="Pfam" id="PF00010">
    <property type="entry name" value="HLH"/>
    <property type="match status" value="1"/>
</dbReference>
<dbReference type="InterPro" id="IPR011598">
    <property type="entry name" value="bHLH_dom"/>
</dbReference>
<evidence type="ECO:0000256" key="3">
    <source>
        <dbReference type="ARBA" id="ARBA00023163"/>
    </source>
</evidence>
<dbReference type="GO" id="GO:0031334">
    <property type="term" value="P:positive regulation of protein-containing complex assembly"/>
    <property type="evidence" value="ECO:0007669"/>
    <property type="project" value="Ensembl"/>
</dbReference>
<reference evidence="6" key="1">
    <citation type="submission" date="2025-08" db="UniProtKB">
        <authorList>
            <consortium name="Ensembl"/>
        </authorList>
    </citation>
    <scope>IDENTIFICATION</scope>
</reference>
<dbReference type="GO" id="GO:0005667">
    <property type="term" value="C:transcription regulator complex"/>
    <property type="evidence" value="ECO:0007669"/>
    <property type="project" value="Ensembl"/>
</dbReference>
<dbReference type="GO" id="GO:0003682">
    <property type="term" value="F:chromatin binding"/>
    <property type="evidence" value="ECO:0007669"/>
    <property type="project" value="Ensembl"/>
</dbReference>
<dbReference type="GO" id="GO:0006366">
    <property type="term" value="P:transcription by RNA polymerase II"/>
    <property type="evidence" value="ECO:0007669"/>
    <property type="project" value="Ensembl"/>
</dbReference>
<keyword evidence="2" id="KW-0238">DNA-binding</keyword>
<dbReference type="GO" id="GO:0021527">
    <property type="term" value="P:spinal cord association neuron differentiation"/>
    <property type="evidence" value="ECO:0007669"/>
    <property type="project" value="Ensembl"/>
</dbReference>
<dbReference type="Ensembl" id="ENSCLAT00000010009.1">
    <property type="protein sequence ID" value="ENSCLAP00000009879.1"/>
    <property type="gene ID" value="ENSCLAG00000006842.1"/>
</dbReference>
<dbReference type="GO" id="GO:0042826">
    <property type="term" value="F:histone deacetylase binding"/>
    <property type="evidence" value="ECO:0007669"/>
    <property type="project" value="Ensembl"/>
</dbReference>
<feature type="compositionally biased region" description="Basic and acidic residues" evidence="4">
    <location>
        <begin position="1"/>
        <end position="23"/>
    </location>
</feature>
<dbReference type="PANTHER" id="PTHR13864:SF16">
    <property type="entry name" value="T-CELL ACUTE LYMPHOCYTIC LEUKEMIA PROTEIN 1"/>
    <property type="match status" value="1"/>
</dbReference>
<dbReference type="GO" id="GO:0000122">
    <property type="term" value="P:negative regulation of transcription by RNA polymerase II"/>
    <property type="evidence" value="ECO:0007669"/>
    <property type="project" value="Ensembl"/>
</dbReference>
<sequence>MTERPPSEAARSDPPLEARDAAEARMAPPHLVLLNGVTKETSRAAPAEPPVLELPAGPGRALLYSLGQPLASLGSGFFGEPDAFPMFTASNRVKRRPSPYEMEITDGPHTKVVRRIFTNSRERWRQQNVNGAFAELRKLIPTHPPDKKLSKNEILRLAMKYINFLAKLLNDQEEEGTQRAKPGKDPVAGAGGGGAGGGAPPDDLLQDVLSPNSSCGSSLDGAASPDSYTEEPVPKHTARSLHPALLPATDGTGPR</sequence>
<evidence type="ECO:0000256" key="2">
    <source>
        <dbReference type="ARBA" id="ARBA00023125"/>
    </source>
</evidence>
<evidence type="ECO:0000256" key="4">
    <source>
        <dbReference type="SAM" id="MobiDB-lite"/>
    </source>
</evidence>
<proteinExistence type="predicted"/>
<reference evidence="6" key="2">
    <citation type="submission" date="2025-09" db="UniProtKB">
        <authorList>
            <consortium name="Ensembl"/>
        </authorList>
    </citation>
    <scope>IDENTIFICATION</scope>
</reference>
<feature type="region of interest" description="Disordered" evidence="4">
    <location>
        <begin position="1"/>
        <end position="30"/>
    </location>
</feature>
<evidence type="ECO:0000259" key="5">
    <source>
        <dbReference type="PROSITE" id="PS50888"/>
    </source>
</evidence>
<dbReference type="AlphaFoldDB" id="A0A8C2VAH3"/>
<evidence type="ECO:0000313" key="6">
    <source>
        <dbReference type="Ensembl" id="ENSCLAP00000009879.1"/>
    </source>
</evidence>
<keyword evidence="7" id="KW-1185">Reference proteome</keyword>
<dbReference type="GO" id="GO:0060018">
    <property type="term" value="P:astrocyte fate commitment"/>
    <property type="evidence" value="ECO:0007669"/>
    <property type="project" value="Ensembl"/>
</dbReference>
<dbReference type="GO" id="GO:0045648">
    <property type="term" value="P:positive regulation of erythrocyte differentiation"/>
    <property type="evidence" value="ECO:0007669"/>
    <property type="project" value="Ensembl"/>
</dbReference>
<dbReference type="SMART" id="SM00353">
    <property type="entry name" value="HLH"/>
    <property type="match status" value="1"/>
</dbReference>
<dbReference type="GO" id="GO:0045944">
    <property type="term" value="P:positive regulation of transcription by RNA polymerase II"/>
    <property type="evidence" value="ECO:0007669"/>
    <property type="project" value="Ensembl"/>
</dbReference>
<accession>A0A8C2VAH3</accession>
<dbReference type="GO" id="GO:0045931">
    <property type="term" value="P:positive regulation of mitotic cell cycle"/>
    <property type="evidence" value="ECO:0007669"/>
    <property type="project" value="Ensembl"/>
</dbReference>
<dbReference type="GO" id="GO:0060216">
    <property type="term" value="P:definitive hemopoiesis"/>
    <property type="evidence" value="ECO:0007669"/>
    <property type="project" value="Ensembl"/>
</dbReference>
<dbReference type="Gene3D" id="4.10.280.10">
    <property type="entry name" value="Helix-loop-helix DNA-binding domain"/>
    <property type="match status" value="1"/>
</dbReference>
<dbReference type="GO" id="GO:0000785">
    <property type="term" value="C:chromatin"/>
    <property type="evidence" value="ECO:0007669"/>
    <property type="project" value="Ensembl"/>
</dbReference>
<dbReference type="InterPro" id="IPR040238">
    <property type="entry name" value="TAL-like"/>
</dbReference>
<dbReference type="GO" id="GO:0046983">
    <property type="term" value="F:protein dimerization activity"/>
    <property type="evidence" value="ECO:0007669"/>
    <property type="project" value="InterPro"/>
</dbReference>
<dbReference type="GO" id="GO:0007626">
    <property type="term" value="P:locomotory behavior"/>
    <property type="evidence" value="ECO:0007669"/>
    <property type="project" value="Ensembl"/>
</dbReference>
<name>A0A8C2VAH3_CHILA</name>
<dbReference type="InterPro" id="IPR036638">
    <property type="entry name" value="HLH_DNA-bd_sf"/>
</dbReference>
<dbReference type="CDD" id="cd19706">
    <property type="entry name" value="bHLH_TS_TAL1"/>
    <property type="match status" value="1"/>
</dbReference>
<dbReference type="PROSITE" id="PS50888">
    <property type="entry name" value="BHLH"/>
    <property type="match status" value="1"/>
</dbReference>
<dbReference type="GO" id="GO:0043249">
    <property type="term" value="P:erythrocyte maturation"/>
    <property type="evidence" value="ECO:0007669"/>
    <property type="project" value="Ensembl"/>
</dbReference>
<dbReference type="GO" id="GO:0051781">
    <property type="term" value="P:positive regulation of cell division"/>
    <property type="evidence" value="ECO:0007669"/>
    <property type="project" value="Ensembl"/>
</dbReference>
<dbReference type="GO" id="GO:0061629">
    <property type="term" value="F:RNA polymerase II-specific DNA-binding transcription factor binding"/>
    <property type="evidence" value="ECO:0007669"/>
    <property type="project" value="Ensembl"/>
</dbReference>
<dbReference type="GO" id="GO:0000981">
    <property type="term" value="F:DNA-binding transcription factor activity, RNA polymerase II-specific"/>
    <property type="evidence" value="ECO:0007669"/>
    <property type="project" value="Ensembl"/>
</dbReference>
<keyword evidence="1" id="KW-0805">Transcription regulation</keyword>
<dbReference type="GO" id="GO:0060217">
    <property type="term" value="P:hemangioblast cell differentiation"/>
    <property type="evidence" value="ECO:0007669"/>
    <property type="project" value="Ensembl"/>
</dbReference>
<dbReference type="OMA" id="EHETIEP"/>
<dbReference type="GO" id="GO:0030220">
    <property type="term" value="P:platelet formation"/>
    <property type="evidence" value="ECO:0007669"/>
    <property type="project" value="Ensembl"/>
</dbReference>
<dbReference type="GO" id="GO:0042127">
    <property type="term" value="P:regulation of cell population proliferation"/>
    <property type="evidence" value="ECO:0007669"/>
    <property type="project" value="Ensembl"/>
</dbReference>
<organism evidence="6 7">
    <name type="scientific">Chinchilla lanigera</name>
    <name type="common">Long-tailed chinchilla</name>
    <name type="synonym">Chinchilla villidera</name>
    <dbReference type="NCBI Taxonomy" id="34839"/>
    <lineage>
        <taxon>Eukaryota</taxon>
        <taxon>Metazoa</taxon>
        <taxon>Chordata</taxon>
        <taxon>Craniata</taxon>
        <taxon>Vertebrata</taxon>
        <taxon>Euteleostomi</taxon>
        <taxon>Mammalia</taxon>
        <taxon>Eutheria</taxon>
        <taxon>Euarchontoglires</taxon>
        <taxon>Glires</taxon>
        <taxon>Rodentia</taxon>
        <taxon>Hystricomorpha</taxon>
        <taxon>Chinchillidae</taxon>
        <taxon>Chinchilla</taxon>
    </lineage>
</organism>
<dbReference type="GO" id="GO:1905269">
    <property type="term" value="P:positive regulation of chromatin organization"/>
    <property type="evidence" value="ECO:0007669"/>
    <property type="project" value="Ensembl"/>
</dbReference>
<keyword evidence="3" id="KW-0804">Transcription</keyword>
<dbReference type="GO" id="GO:0035855">
    <property type="term" value="P:megakaryocyte development"/>
    <property type="evidence" value="ECO:0007669"/>
    <property type="project" value="Ensembl"/>
</dbReference>
<dbReference type="GO" id="GO:0070888">
    <property type="term" value="F:E-box binding"/>
    <property type="evidence" value="ECO:0007669"/>
    <property type="project" value="Ensembl"/>
</dbReference>
<dbReference type="GO" id="GO:0060218">
    <property type="term" value="P:hematopoietic stem cell differentiation"/>
    <property type="evidence" value="ECO:0007669"/>
    <property type="project" value="Ensembl"/>
</dbReference>
<dbReference type="GO" id="GO:0001525">
    <property type="term" value="P:angiogenesis"/>
    <property type="evidence" value="ECO:0007669"/>
    <property type="project" value="Ensembl"/>
</dbReference>
<dbReference type="GeneTree" id="ENSGT00940000159889"/>
<feature type="domain" description="BHLH" evidence="5">
    <location>
        <begin position="113"/>
        <end position="165"/>
    </location>
</feature>
<dbReference type="GO" id="GO:0030221">
    <property type="term" value="P:basophil differentiation"/>
    <property type="evidence" value="ECO:0007669"/>
    <property type="project" value="Ensembl"/>
</dbReference>
<feature type="region of interest" description="Disordered" evidence="4">
    <location>
        <begin position="173"/>
        <end position="255"/>
    </location>
</feature>
<feature type="compositionally biased region" description="Gly residues" evidence="4">
    <location>
        <begin position="189"/>
        <end position="199"/>
    </location>
</feature>
<evidence type="ECO:0000256" key="1">
    <source>
        <dbReference type="ARBA" id="ARBA00023015"/>
    </source>
</evidence>
<gene>
    <name evidence="6" type="primary">TAL1</name>
</gene>
<dbReference type="GO" id="GO:0005654">
    <property type="term" value="C:nucleoplasm"/>
    <property type="evidence" value="ECO:0007669"/>
    <property type="project" value="Ensembl"/>
</dbReference>
<evidence type="ECO:0000313" key="7">
    <source>
        <dbReference type="Proteomes" id="UP000694398"/>
    </source>
</evidence>
<dbReference type="PANTHER" id="PTHR13864">
    <property type="entry name" value="T-CELL ACUTE LYMPHOCYTIC LEUKEMIA/STEM CELL LEUKEMIA-RELATED"/>
    <property type="match status" value="1"/>
</dbReference>
<protein>
    <submittedName>
        <fullName evidence="6">TAL bHLH transcription factor 1, erythroid differentiation factor</fullName>
    </submittedName>
</protein>
<dbReference type="FunFam" id="4.10.280.10:FF:000015">
    <property type="entry name" value="T-cell acute lymphocytic leukemia 1"/>
    <property type="match status" value="1"/>
</dbReference>
<dbReference type="Proteomes" id="UP000694398">
    <property type="component" value="Unassembled WGS sequence"/>
</dbReference>
<dbReference type="GO" id="GO:0060375">
    <property type="term" value="P:regulation of mast cell differentiation"/>
    <property type="evidence" value="ECO:0007669"/>
    <property type="project" value="Ensembl"/>
</dbReference>
<dbReference type="GO" id="GO:1904672">
    <property type="term" value="P:regulation of somatic stem cell population maintenance"/>
    <property type="evidence" value="ECO:0007669"/>
    <property type="project" value="Ensembl"/>
</dbReference>
<dbReference type="SUPFAM" id="SSF47459">
    <property type="entry name" value="HLH, helix-loop-helix DNA-binding domain"/>
    <property type="match status" value="1"/>
</dbReference>